<evidence type="ECO:0000313" key="1">
    <source>
        <dbReference type="EMBL" id="KAI4385412.1"/>
    </source>
</evidence>
<accession>A0ACB9S3Y4</accession>
<sequence>MDDGLLDVFSNDEEQEGAGRGLVNLIGAGVDNANNEDGVFEPYVGMEFESEAAAKSFYDEYARQLGFSSKSGQRNDSRANGGIISLDFLCAREGSKRKSHDSCNAMIRIEQRGQEKWTVTKVVKEHSHLVFCPYKVHNLPARRETASMEDNLLQSWIVSSDVMRVSSDGNPTSMDINDGSFKLPVSRANHSVKDAATDKSASLRRQPIGNYAQNMLDYLKKMQAKNPGFFYAVQLDEQNRLANIFWADARSRHAYSHFGDAVILETLYRLCHYRVPFAPFTGVNHHGQVILFGCALLLDDSEESYVWLFKTFLIAMNDRPPLSLVTDQDRVIKTAVGKVFPGTRHCISKWHVLREGQDKLAHVCVEYPGFLVDLYNCINTTETVEEFESSWKTLLDKYNLESNDWLQSIYKARTQWVPVFFRDSFFGVVYPNLGIESSFFDGFVNYHTTLPLFFRQYENAIESWFEKETEADFDTMCSLPVLKTPSPMEKQAADLYTKTIFTKFQEELVETFQYTANRVDDDGILSTFSVVKFEDNRKSYKVMVNYTEMKASCSCRMFEYCGILCRHVLTVFTVSNILTLPEHYIVKRWTRNAKVAVGLNDTDELLGMDTLTARYNVLCREAMKYAEDGAAAMETYNVALDALKDVGRKISAIKKIIKKAPRPTSHVNTAGCNGRKGSAKAVDPTPFLWPRQDEVSGSFNLNCANATAWSAAEPNIPRMSPLFIHRDNGPTESMAVLPCLKSMTWVMENKSAKPENRVAIISIKLQDYSTTPAAERDVKFRLSRLTLEPMLRSMSYISEQLSTPDNKVAVINLKLQETQSSTGESEVKFQVSRDALGAMLRSMAYIREQLSIDVVTTADRPNKRKRNLVCKRAETLLGRLRPLSRLLSLGGEAAFGCSGKRSRISDDGAGEEDEEDAREHQRQAGARDEEREVRAWYKTVLKTLRNSKGKLIIIANNCPLLRKSEIGYYPMLARLGCTTTMAIMWIWMAAAAGRAAVGGHEDLGPNCRTTF</sequence>
<organism evidence="1 2">
    <name type="scientific">Melastoma candidum</name>
    <dbReference type="NCBI Taxonomy" id="119954"/>
    <lineage>
        <taxon>Eukaryota</taxon>
        <taxon>Viridiplantae</taxon>
        <taxon>Streptophyta</taxon>
        <taxon>Embryophyta</taxon>
        <taxon>Tracheophyta</taxon>
        <taxon>Spermatophyta</taxon>
        <taxon>Magnoliopsida</taxon>
        <taxon>eudicotyledons</taxon>
        <taxon>Gunneridae</taxon>
        <taxon>Pentapetalae</taxon>
        <taxon>rosids</taxon>
        <taxon>malvids</taxon>
        <taxon>Myrtales</taxon>
        <taxon>Melastomataceae</taxon>
        <taxon>Melastomatoideae</taxon>
        <taxon>Melastomateae</taxon>
        <taxon>Melastoma</taxon>
    </lineage>
</organism>
<dbReference type="EMBL" id="CM042881">
    <property type="protein sequence ID" value="KAI4385412.1"/>
    <property type="molecule type" value="Genomic_DNA"/>
</dbReference>
<proteinExistence type="predicted"/>
<name>A0ACB9S3Y4_9MYRT</name>
<keyword evidence="2" id="KW-1185">Reference proteome</keyword>
<gene>
    <name evidence="1" type="ORF">MLD38_003440</name>
</gene>
<comment type="caution">
    <text evidence="1">The sequence shown here is derived from an EMBL/GenBank/DDBJ whole genome shotgun (WGS) entry which is preliminary data.</text>
</comment>
<dbReference type="Proteomes" id="UP001057402">
    <property type="component" value="Chromosome 2"/>
</dbReference>
<protein>
    <submittedName>
        <fullName evidence="1">Uncharacterized protein</fullName>
    </submittedName>
</protein>
<reference evidence="2" key="1">
    <citation type="journal article" date="2023" name="Front. Plant Sci.">
        <title>Chromosomal-level genome assembly of Melastoma candidum provides insights into trichome evolution.</title>
        <authorList>
            <person name="Zhong Y."/>
            <person name="Wu W."/>
            <person name="Sun C."/>
            <person name="Zou P."/>
            <person name="Liu Y."/>
            <person name="Dai S."/>
            <person name="Zhou R."/>
        </authorList>
    </citation>
    <scope>NUCLEOTIDE SEQUENCE [LARGE SCALE GENOMIC DNA]</scope>
</reference>
<evidence type="ECO:0000313" key="2">
    <source>
        <dbReference type="Proteomes" id="UP001057402"/>
    </source>
</evidence>